<dbReference type="CDD" id="cd00085">
    <property type="entry name" value="HNHc"/>
    <property type="match status" value="1"/>
</dbReference>
<protein>
    <recommendedName>
        <fullName evidence="2">HNH nuclease domain-containing protein</fullName>
    </recommendedName>
</protein>
<comment type="caution">
    <text evidence="1">The sequence shown here is derived from an EMBL/GenBank/DDBJ whole genome shotgun (WGS) entry which is preliminary data.</text>
</comment>
<organism evidence="1">
    <name type="scientific">marine sediment metagenome</name>
    <dbReference type="NCBI Taxonomy" id="412755"/>
    <lineage>
        <taxon>unclassified sequences</taxon>
        <taxon>metagenomes</taxon>
        <taxon>ecological metagenomes</taxon>
    </lineage>
</organism>
<accession>A0A0F8XAW5</accession>
<dbReference type="AlphaFoldDB" id="A0A0F8XAW5"/>
<name>A0A0F8XAW5_9ZZZZ</name>
<evidence type="ECO:0008006" key="2">
    <source>
        <dbReference type="Google" id="ProtNLM"/>
    </source>
</evidence>
<evidence type="ECO:0000313" key="1">
    <source>
        <dbReference type="EMBL" id="KKK58120.1"/>
    </source>
</evidence>
<gene>
    <name evidence="1" type="ORF">LCGC14_3047620</name>
</gene>
<reference evidence="1" key="1">
    <citation type="journal article" date="2015" name="Nature">
        <title>Complex archaea that bridge the gap between prokaryotes and eukaryotes.</title>
        <authorList>
            <person name="Spang A."/>
            <person name="Saw J.H."/>
            <person name="Jorgensen S.L."/>
            <person name="Zaremba-Niedzwiedzka K."/>
            <person name="Martijn J."/>
            <person name="Lind A.E."/>
            <person name="van Eijk R."/>
            <person name="Schleper C."/>
            <person name="Guy L."/>
            <person name="Ettema T.J."/>
        </authorList>
    </citation>
    <scope>NUCLEOTIDE SEQUENCE</scope>
</reference>
<dbReference type="InterPro" id="IPR003615">
    <property type="entry name" value="HNH_nuc"/>
</dbReference>
<dbReference type="EMBL" id="LAZR01064136">
    <property type="protein sequence ID" value="KKK58120.1"/>
    <property type="molecule type" value="Genomic_DNA"/>
</dbReference>
<proteinExistence type="predicted"/>
<sequence>MGSFTLGDFCPAVEQEVRRSMEADGEHLVDERDYLNVMLRNAIIMDSDGYAPEFVVSPTWNQYKRTRRWAVIREWAVERAEHRCQLCNSASKKLDVHHRTYDRYGMEKAADLVVLCGRCHSKFHGKR</sequence>
<dbReference type="Gene3D" id="1.10.30.50">
    <property type="match status" value="1"/>
</dbReference>